<feature type="transmembrane region" description="Helical" evidence="2">
    <location>
        <begin position="123"/>
        <end position="148"/>
    </location>
</feature>
<accession>A0A2M4DHV7</accession>
<sequence>MDPTTVRMVPMAQTVRMVPMALTVRMVQTALTVRMDQMALTVRMDQMALRVPTAPMKQMKTKNRRPLAHHRRRYHRARQRAPHRTRQFRQEVTVCANRKASWNIQRIVRSFTDASTMAMADMIVTSLLAVRALFGTMIFSPVIILRLFKILSVVQEPIKRPQRQPRAVRLGPETLICHRRNLQPSPCLLLRNKR</sequence>
<feature type="compositionally biased region" description="Basic residues" evidence="1">
    <location>
        <begin position="59"/>
        <end position="86"/>
    </location>
</feature>
<keyword evidence="2" id="KW-1133">Transmembrane helix</keyword>
<keyword evidence="2" id="KW-0472">Membrane</keyword>
<dbReference type="EMBL" id="GGFL01012958">
    <property type="protein sequence ID" value="MBW77136.1"/>
    <property type="molecule type" value="Transcribed_RNA"/>
</dbReference>
<evidence type="ECO:0000256" key="1">
    <source>
        <dbReference type="SAM" id="MobiDB-lite"/>
    </source>
</evidence>
<evidence type="ECO:0000256" key="2">
    <source>
        <dbReference type="SAM" id="Phobius"/>
    </source>
</evidence>
<keyword evidence="2" id="KW-0812">Transmembrane</keyword>
<feature type="region of interest" description="Disordered" evidence="1">
    <location>
        <begin position="56"/>
        <end position="86"/>
    </location>
</feature>
<name>A0A2M4DHV7_ANODA</name>
<evidence type="ECO:0000313" key="3">
    <source>
        <dbReference type="EMBL" id="MBW77136.1"/>
    </source>
</evidence>
<protein>
    <submittedName>
        <fullName evidence="3">Uncharacterized protein</fullName>
    </submittedName>
</protein>
<dbReference type="AlphaFoldDB" id="A0A2M4DHV7"/>
<organism evidence="3">
    <name type="scientific">Anopheles darlingi</name>
    <name type="common">Mosquito</name>
    <dbReference type="NCBI Taxonomy" id="43151"/>
    <lineage>
        <taxon>Eukaryota</taxon>
        <taxon>Metazoa</taxon>
        <taxon>Ecdysozoa</taxon>
        <taxon>Arthropoda</taxon>
        <taxon>Hexapoda</taxon>
        <taxon>Insecta</taxon>
        <taxon>Pterygota</taxon>
        <taxon>Neoptera</taxon>
        <taxon>Endopterygota</taxon>
        <taxon>Diptera</taxon>
        <taxon>Nematocera</taxon>
        <taxon>Culicoidea</taxon>
        <taxon>Culicidae</taxon>
        <taxon>Anophelinae</taxon>
        <taxon>Anopheles</taxon>
    </lineage>
</organism>
<proteinExistence type="predicted"/>
<reference evidence="3" key="1">
    <citation type="submission" date="2018-01" db="EMBL/GenBank/DDBJ databases">
        <title>An insight into the sialome of Amazonian anophelines.</title>
        <authorList>
            <person name="Ribeiro J.M."/>
            <person name="Scarpassa V."/>
            <person name="Calvo E."/>
        </authorList>
    </citation>
    <scope>NUCLEOTIDE SEQUENCE</scope>
</reference>